<protein>
    <submittedName>
        <fullName evidence="3">Outer membrane protein OmpA</fullName>
    </submittedName>
</protein>
<dbReference type="Gene3D" id="3.30.1330.60">
    <property type="entry name" value="OmpA-like domain"/>
    <property type="match status" value="2"/>
</dbReference>
<dbReference type="EMBL" id="FZNY01000012">
    <property type="protein sequence ID" value="SNS36300.1"/>
    <property type="molecule type" value="Genomic_DNA"/>
</dbReference>
<feature type="domain" description="OmpA-like" evidence="2">
    <location>
        <begin position="14"/>
        <end position="119"/>
    </location>
</feature>
<dbReference type="SUPFAM" id="SSF103088">
    <property type="entry name" value="OmpA-like"/>
    <property type="match status" value="2"/>
</dbReference>
<organism evidence="3 4">
    <name type="scientific">Dokdonia pacifica</name>
    <dbReference type="NCBI Taxonomy" id="1627892"/>
    <lineage>
        <taxon>Bacteria</taxon>
        <taxon>Pseudomonadati</taxon>
        <taxon>Bacteroidota</taxon>
        <taxon>Flavobacteriia</taxon>
        <taxon>Flavobacteriales</taxon>
        <taxon>Flavobacteriaceae</taxon>
        <taxon>Dokdonia</taxon>
    </lineage>
</organism>
<gene>
    <name evidence="3" type="ORF">SAMN06265376_11276</name>
</gene>
<keyword evidence="4" id="KW-1185">Reference proteome</keyword>
<sequence>MRFLHFICLCFPFVVLAQTEHKVRLYYENDMYELTDTHYKKIDSIKQVIAVSDSVMIRIEGYANAYGTDRYNLNLSKKRAMKVASLFDEETIVKTQGFGELESTSAQNRRVDIIFSYIDVVEEVSTKEVTKDVTINDLSALEVGDKAVLKGILFVGGTDRILPESTVALQELHTYLNTHKNIRIHLIGHICCHGETPSSDDGLNNITNTFTLSKDRAKAIYDYLIQRGISNDRLTYEGRAYLEPLGKGSKYDRRVEIEILE</sequence>
<evidence type="ECO:0000313" key="4">
    <source>
        <dbReference type="Proteomes" id="UP000198379"/>
    </source>
</evidence>
<dbReference type="InterPro" id="IPR036737">
    <property type="entry name" value="OmpA-like_sf"/>
</dbReference>
<name>A0A239DV11_9FLAO</name>
<dbReference type="InterPro" id="IPR006665">
    <property type="entry name" value="OmpA-like"/>
</dbReference>
<dbReference type="PANTHER" id="PTHR30329:SF21">
    <property type="entry name" value="LIPOPROTEIN YIAD-RELATED"/>
    <property type="match status" value="1"/>
</dbReference>
<dbReference type="InterPro" id="IPR050330">
    <property type="entry name" value="Bact_OuterMem_StrucFunc"/>
</dbReference>
<reference evidence="3 4" key="1">
    <citation type="submission" date="2017-06" db="EMBL/GenBank/DDBJ databases">
        <authorList>
            <person name="Kim H.J."/>
            <person name="Triplett B.A."/>
        </authorList>
    </citation>
    <scope>NUCLEOTIDE SEQUENCE [LARGE SCALE GENOMIC DNA]</scope>
    <source>
        <strain evidence="3 4">DSM 25597</strain>
    </source>
</reference>
<dbReference type="CDD" id="cd07185">
    <property type="entry name" value="OmpA_C-like"/>
    <property type="match status" value="2"/>
</dbReference>
<accession>A0A239DV11</accession>
<evidence type="ECO:0000256" key="1">
    <source>
        <dbReference type="PROSITE-ProRule" id="PRU00473"/>
    </source>
</evidence>
<dbReference type="AlphaFoldDB" id="A0A239DV11"/>
<proteinExistence type="predicted"/>
<feature type="domain" description="OmpA-like" evidence="2">
    <location>
        <begin position="143"/>
        <end position="261"/>
    </location>
</feature>
<dbReference type="OrthoDB" id="9782229at2"/>
<dbReference type="GO" id="GO:0016020">
    <property type="term" value="C:membrane"/>
    <property type="evidence" value="ECO:0007669"/>
    <property type="project" value="UniProtKB-UniRule"/>
</dbReference>
<keyword evidence="1" id="KW-0472">Membrane</keyword>
<dbReference type="PANTHER" id="PTHR30329">
    <property type="entry name" value="STATOR ELEMENT OF FLAGELLAR MOTOR COMPLEX"/>
    <property type="match status" value="1"/>
</dbReference>
<evidence type="ECO:0000259" key="2">
    <source>
        <dbReference type="PROSITE" id="PS51123"/>
    </source>
</evidence>
<dbReference type="Pfam" id="PF00691">
    <property type="entry name" value="OmpA"/>
    <property type="match status" value="2"/>
</dbReference>
<dbReference type="Proteomes" id="UP000198379">
    <property type="component" value="Unassembled WGS sequence"/>
</dbReference>
<dbReference type="PROSITE" id="PS51123">
    <property type="entry name" value="OMPA_2"/>
    <property type="match status" value="2"/>
</dbReference>
<evidence type="ECO:0000313" key="3">
    <source>
        <dbReference type="EMBL" id="SNS36300.1"/>
    </source>
</evidence>